<dbReference type="SUPFAM" id="SSF56935">
    <property type="entry name" value="Porins"/>
    <property type="match status" value="1"/>
</dbReference>
<keyword evidence="8" id="KW-0626">Porin</keyword>
<protein>
    <submittedName>
        <fullName evidence="13">Porin</fullName>
    </submittedName>
</protein>
<dbReference type="PANTHER" id="PTHR34501">
    <property type="entry name" value="PROTEIN YDDL-RELATED"/>
    <property type="match status" value="1"/>
</dbReference>
<dbReference type="Pfam" id="PF13609">
    <property type="entry name" value="Porin_4"/>
    <property type="match status" value="1"/>
</dbReference>
<evidence type="ECO:0000256" key="6">
    <source>
        <dbReference type="ARBA" id="ARBA00022729"/>
    </source>
</evidence>
<evidence type="ECO:0000256" key="9">
    <source>
        <dbReference type="ARBA" id="ARBA00023136"/>
    </source>
</evidence>
<evidence type="ECO:0000256" key="4">
    <source>
        <dbReference type="ARBA" id="ARBA00022452"/>
    </source>
</evidence>
<evidence type="ECO:0000313" key="13">
    <source>
        <dbReference type="EMBL" id="MBC8749824.1"/>
    </source>
</evidence>
<accession>A0ABR7PUC3</accession>
<dbReference type="InterPro" id="IPR050298">
    <property type="entry name" value="Gram-neg_bact_OMP"/>
</dbReference>
<reference evidence="13 14" key="1">
    <citation type="submission" date="2019-09" db="EMBL/GenBank/DDBJ databases">
        <title>Paraburkholderia podalyriae sp. nov., A South African Podalyria-associated rhizobium.</title>
        <authorList>
            <person name="Mavima L."/>
            <person name="Beukes C.W."/>
            <person name="Palmer M."/>
            <person name="De Meyer S.E."/>
            <person name="James E.K."/>
            <person name="Maluk M."/>
            <person name="Avontuur J.R."/>
            <person name="Chan W.Y."/>
            <person name="Venter S.N."/>
            <person name="Steenkamp E.T."/>
        </authorList>
    </citation>
    <scope>NUCLEOTIDE SEQUENCE [LARGE SCALE GENOMIC DNA]</scope>
    <source>
        <strain evidence="13 14">WC7.3b</strain>
    </source>
</reference>
<evidence type="ECO:0000256" key="1">
    <source>
        <dbReference type="ARBA" id="ARBA00004571"/>
    </source>
</evidence>
<keyword evidence="6 11" id="KW-0732">Signal</keyword>
<keyword evidence="10" id="KW-0998">Cell outer membrane</keyword>
<keyword evidence="14" id="KW-1185">Reference proteome</keyword>
<evidence type="ECO:0000313" key="14">
    <source>
        <dbReference type="Proteomes" id="UP000736373"/>
    </source>
</evidence>
<keyword evidence="3" id="KW-0813">Transport</keyword>
<comment type="caution">
    <text evidence="13">The sequence shown here is derived from an EMBL/GenBank/DDBJ whole genome shotgun (WGS) entry which is preliminary data.</text>
</comment>
<comment type="subunit">
    <text evidence="2">Homotrimer.</text>
</comment>
<dbReference type="RefSeq" id="WP_187636802.1">
    <property type="nucleotide sequence ID" value="NZ_VZQQ01000024.1"/>
</dbReference>
<feature type="chain" id="PRO_5046700076" evidence="11">
    <location>
        <begin position="22"/>
        <end position="399"/>
    </location>
</feature>
<organism evidence="13 14">
    <name type="scientific">Paraburkholderia podalyriae</name>
    <dbReference type="NCBI Taxonomy" id="1938811"/>
    <lineage>
        <taxon>Bacteria</taxon>
        <taxon>Pseudomonadati</taxon>
        <taxon>Pseudomonadota</taxon>
        <taxon>Betaproteobacteria</taxon>
        <taxon>Burkholderiales</taxon>
        <taxon>Burkholderiaceae</taxon>
        <taxon>Paraburkholderia</taxon>
    </lineage>
</organism>
<dbReference type="InterPro" id="IPR001702">
    <property type="entry name" value="Porin_Gram-ve"/>
</dbReference>
<feature type="signal peptide" evidence="11">
    <location>
        <begin position="1"/>
        <end position="21"/>
    </location>
</feature>
<dbReference type="EMBL" id="VZQQ01000024">
    <property type="protein sequence ID" value="MBC8749824.1"/>
    <property type="molecule type" value="Genomic_DNA"/>
</dbReference>
<evidence type="ECO:0000256" key="7">
    <source>
        <dbReference type="ARBA" id="ARBA00023065"/>
    </source>
</evidence>
<evidence type="ECO:0000256" key="11">
    <source>
        <dbReference type="SAM" id="SignalP"/>
    </source>
</evidence>
<evidence type="ECO:0000259" key="12">
    <source>
        <dbReference type="Pfam" id="PF13609"/>
    </source>
</evidence>
<gene>
    <name evidence="13" type="ORF">F6X42_25555</name>
</gene>
<evidence type="ECO:0000256" key="8">
    <source>
        <dbReference type="ARBA" id="ARBA00023114"/>
    </source>
</evidence>
<keyword evidence="4" id="KW-1134">Transmembrane beta strand</keyword>
<keyword evidence="9" id="KW-0472">Membrane</keyword>
<evidence type="ECO:0000256" key="2">
    <source>
        <dbReference type="ARBA" id="ARBA00011233"/>
    </source>
</evidence>
<dbReference type="PRINTS" id="PR00184">
    <property type="entry name" value="NEISSPPORIN"/>
</dbReference>
<comment type="subcellular location">
    <subcellularLocation>
        <location evidence="1">Cell outer membrane</location>
        <topology evidence="1">Multi-pass membrane protein</topology>
    </subcellularLocation>
</comment>
<dbReference type="InterPro" id="IPR023614">
    <property type="entry name" value="Porin_dom_sf"/>
</dbReference>
<dbReference type="InterPro" id="IPR002299">
    <property type="entry name" value="Porin_Neis"/>
</dbReference>
<evidence type="ECO:0000256" key="5">
    <source>
        <dbReference type="ARBA" id="ARBA00022692"/>
    </source>
</evidence>
<keyword evidence="5" id="KW-0812">Transmembrane</keyword>
<sequence>MKKAITMGIVGSSLFNVAAHAQSSVTLYGVIDEGFNYTSNVATPTGGKHLYNLSSGVLQGSRFGFRGTEDLGSGLKAIFVLENGFDVNNGRLGQGGLLFGRQANVGLSSSKFGTVTLGRQYDSVVDYASPMAISHQWAGYIGAHPGDMDNFNNGQRTNNAIKYTSPKIGGITFGGLYSLGGIAGNVTQNQVWSLGASYAGAGLTAGVGYLNVRNANVGFFGSSSSTTLTSATANSTTPVISGFMSAHTYQVVGAGAAYTIGSATVGATYSYTQFAGLGDTATSGPNPSRYRGAADFNNAEVNFRYQVTPALLLGVAYDYTKGGSTATTAGSNAGATYHQGSIGADYLLSKRTDVYFIGVLQKASGTDSTNKPAVAAINGLTASTSDRQTALRIGIRHKF</sequence>
<proteinExistence type="predicted"/>
<evidence type="ECO:0000256" key="10">
    <source>
        <dbReference type="ARBA" id="ARBA00023237"/>
    </source>
</evidence>
<dbReference type="Gene3D" id="2.40.160.10">
    <property type="entry name" value="Porin"/>
    <property type="match status" value="1"/>
</dbReference>
<evidence type="ECO:0000256" key="3">
    <source>
        <dbReference type="ARBA" id="ARBA00022448"/>
    </source>
</evidence>
<feature type="domain" description="Porin" evidence="12">
    <location>
        <begin position="15"/>
        <end position="356"/>
    </location>
</feature>
<dbReference type="PRINTS" id="PR00182">
    <property type="entry name" value="ECOLNEIPORIN"/>
</dbReference>
<dbReference type="PANTHER" id="PTHR34501:SF9">
    <property type="entry name" value="MAJOR OUTER MEMBRANE PROTEIN P.IA"/>
    <property type="match status" value="1"/>
</dbReference>
<dbReference type="InterPro" id="IPR033900">
    <property type="entry name" value="Gram_neg_porin_domain"/>
</dbReference>
<name>A0ABR7PUC3_9BURK</name>
<keyword evidence="7" id="KW-0406">Ion transport</keyword>
<dbReference type="Proteomes" id="UP000736373">
    <property type="component" value="Unassembled WGS sequence"/>
</dbReference>
<dbReference type="CDD" id="cd00342">
    <property type="entry name" value="gram_neg_porins"/>
    <property type="match status" value="1"/>
</dbReference>